<evidence type="ECO:0000313" key="4">
    <source>
        <dbReference type="Proteomes" id="UP000278587"/>
    </source>
</evidence>
<reference evidence="3 4" key="1">
    <citation type="submission" date="2018-08" db="EMBL/GenBank/DDBJ databases">
        <title>Recombination of ecologically and evolutionarily significant loci maintains genetic cohesion in the Pseudomonas syringae species complex.</title>
        <authorList>
            <person name="Dillon M."/>
            <person name="Thakur S."/>
            <person name="Almeida R.N.D."/>
            <person name="Weir B.S."/>
            <person name="Guttman D.S."/>
        </authorList>
    </citation>
    <scope>NUCLEOTIDE SEQUENCE [LARGE SCALE GENOMIC DNA]</scope>
    <source>
        <strain evidence="1 4">ICMP 4086</strain>
        <strain evidence="2 3">ICMP 7496</strain>
    </source>
</reference>
<dbReference type="Gene3D" id="1.20.1290.10">
    <property type="entry name" value="AhpD-like"/>
    <property type="match status" value="1"/>
</dbReference>
<protein>
    <recommendedName>
        <fullName evidence="5">CMD domain protein</fullName>
    </recommendedName>
</protein>
<dbReference type="Proteomes" id="UP000269872">
    <property type="component" value="Unassembled WGS sequence"/>
</dbReference>
<evidence type="ECO:0000313" key="2">
    <source>
        <dbReference type="EMBL" id="RMV70633.1"/>
    </source>
</evidence>
<organism evidence="1 4">
    <name type="scientific">Pseudomonas caricapapayae</name>
    <dbReference type="NCBI Taxonomy" id="46678"/>
    <lineage>
        <taxon>Bacteria</taxon>
        <taxon>Pseudomonadati</taxon>
        <taxon>Pseudomonadota</taxon>
        <taxon>Gammaproteobacteria</taxon>
        <taxon>Pseudomonadales</taxon>
        <taxon>Pseudomonadaceae</taxon>
        <taxon>Pseudomonas</taxon>
    </lineage>
</organism>
<comment type="caution">
    <text evidence="1">The sequence shown here is derived from an EMBL/GenBank/DDBJ whole genome shotgun (WGS) entry which is preliminary data.</text>
</comment>
<dbReference type="InterPro" id="IPR029032">
    <property type="entry name" value="AhpD-like"/>
</dbReference>
<dbReference type="SUPFAM" id="SSF69118">
    <property type="entry name" value="AhpD-like"/>
    <property type="match status" value="1"/>
</dbReference>
<dbReference type="EMBL" id="RBUY01000179">
    <property type="protein sequence ID" value="RMV70633.1"/>
    <property type="molecule type" value="Genomic_DNA"/>
</dbReference>
<gene>
    <name evidence="2" type="ORF">ALP05_03517</name>
    <name evidence="1" type="ORF">ALQ84_04277</name>
</gene>
<accession>A0A3M6GRK6</accession>
<evidence type="ECO:0000313" key="1">
    <source>
        <dbReference type="EMBL" id="RMM13809.1"/>
    </source>
</evidence>
<dbReference type="EMBL" id="RBOC01000032">
    <property type="protein sequence ID" value="RMM13809.1"/>
    <property type="molecule type" value="Genomic_DNA"/>
</dbReference>
<name>A0A3M6GRK6_9PSED</name>
<sequence>MQAAAQMQHSIAGLFMTLTTEYATTPDLLDDLTGIQAGSPLYAVRHARDKVALATQGSQDLFFDPGLEHNLSLSERLWVAYYATLLSLQPTLSEHYLSQLQALGAQASVLADVNASRIDLLKDPRLAAILHFTRTLIESPVDGDQSALQALQHQGLNTAEIVVLAQLIAFLSYQVRLAAGLGALKSAGAV</sequence>
<evidence type="ECO:0000313" key="3">
    <source>
        <dbReference type="Proteomes" id="UP000269872"/>
    </source>
</evidence>
<evidence type="ECO:0008006" key="5">
    <source>
        <dbReference type="Google" id="ProtNLM"/>
    </source>
</evidence>
<proteinExistence type="predicted"/>
<dbReference type="AlphaFoldDB" id="A0A3M6GRK6"/>
<dbReference type="Proteomes" id="UP000278587">
    <property type="component" value="Unassembled WGS sequence"/>
</dbReference>